<accession>A0A3E0D9T1</accession>
<dbReference type="RefSeq" id="WP_115899131.1">
    <property type="nucleotide sequence ID" value="NZ_QUNG01000019.1"/>
</dbReference>
<organism evidence="12 13">
    <name type="scientific">Marinomonas pollencensis</name>
    <dbReference type="NCBI Taxonomy" id="491954"/>
    <lineage>
        <taxon>Bacteria</taxon>
        <taxon>Pseudomonadati</taxon>
        <taxon>Pseudomonadota</taxon>
        <taxon>Gammaproteobacteria</taxon>
        <taxon>Oceanospirillales</taxon>
        <taxon>Oceanospirillaceae</taxon>
        <taxon>Marinomonas</taxon>
    </lineage>
</organism>
<dbReference type="PANTHER" id="PTHR37323">
    <property type="entry name" value="GCN5-RELATED N-ACETYLTRANSFERASE"/>
    <property type="match status" value="1"/>
</dbReference>
<keyword evidence="13" id="KW-1185">Reference proteome</keyword>
<name>A0A3E0D9T1_9GAMM</name>
<dbReference type="OrthoDB" id="1113830at2"/>
<evidence type="ECO:0000256" key="10">
    <source>
        <dbReference type="ARBA" id="ARBA00047785"/>
    </source>
</evidence>
<dbReference type="Pfam" id="PF19576">
    <property type="entry name" value="Acyltransf_2"/>
    <property type="match status" value="1"/>
</dbReference>
<comment type="caution">
    <text evidence="12">The sequence shown here is derived from an EMBL/GenBank/DDBJ whole genome shotgun (WGS) entry which is preliminary data.</text>
</comment>
<evidence type="ECO:0000256" key="1">
    <source>
        <dbReference type="ARBA" id="ARBA00005189"/>
    </source>
</evidence>
<evidence type="ECO:0000256" key="6">
    <source>
        <dbReference type="ARBA" id="ARBA00038095"/>
    </source>
</evidence>
<dbReference type="GO" id="GO:0006629">
    <property type="term" value="P:lipid metabolic process"/>
    <property type="evidence" value="ECO:0007669"/>
    <property type="project" value="UniProtKB-KW"/>
</dbReference>
<evidence type="ECO:0000256" key="3">
    <source>
        <dbReference type="ARBA" id="ARBA00022679"/>
    </source>
</evidence>
<sequence>MLKEILLSSPFRLPRVTPFGVGESLLEWITGLDKLDALYQKRPENLSSFEFMSYTLEALNIQYEVALGVRDNIPSNGPVVIVANHPLGAIEGVILADLIGSIRSDVKVLANQLLKRLPEINDLFIGVDVFGGKSSRAINSAAIVEANRHLADGGLLVVFPAGEVSTYPKGSANLADIEWRNSVAKFVKHSQATTVPIFINGQNSPWFYRAGTLHPLLRSAMLGRELLNKSSSNIAISIGSAIPFSEVSDFSSDKDMVNYFRLNTYLMGSTNLEKSDQAAPVFTLPIIDALDADVLEAEINALPASDHLLDQGDFAVYCAPAQSIPFLMQEIGRVREANFRAVGEGSGLACDLDDYDLYYLQLFVWHKKDKQLVGAYRLGMVDELIAEKGLEGLYSRSLFHYDQAFINTMDESIEVGRSVVAEPYQKSLNALLMLWKGIATFVYRHPKYTHLFGPVSISNDYSLVARQLMAETLSVHYYDEQKARLVTPSTPLSQNNGSFWESGLLSALASVQLLSKVLSRMEQGKGLPVLLRQYLKMNGKLVCFNVDPAFQNCLDGLIVVNLKEVPLTTLAKYMGREEAQHYLNGR</sequence>
<keyword evidence="3" id="KW-0808">Transferase</keyword>
<reference evidence="12 13" key="1">
    <citation type="submission" date="2018-08" db="EMBL/GenBank/DDBJ databases">
        <title>Genomic Encyclopedia of Type Strains, Phase III (KMG-III): the genomes of soil and plant-associated and newly described type strains.</title>
        <authorList>
            <person name="Whitman W."/>
        </authorList>
    </citation>
    <scope>NUCLEOTIDE SEQUENCE [LARGE SCALE GENOMIC DNA]</scope>
    <source>
        <strain evidence="12 13">CECT 7375</strain>
    </source>
</reference>
<evidence type="ECO:0000256" key="9">
    <source>
        <dbReference type="ARBA" id="ARBA00045724"/>
    </source>
</evidence>
<dbReference type="SUPFAM" id="SSF55729">
    <property type="entry name" value="Acyl-CoA N-acyltransferases (Nat)"/>
    <property type="match status" value="1"/>
</dbReference>
<evidence type="ECO:0000313" key="12">
    <source>
        <dbReference type="EMBL" id="REG79429.1"/>
    </source>
</evidence>
<dbReference type="Proteomes" id="UP000256542">
    <property type="component" value="Unassembled WGS sequence"/>
</dbReference>
<dbReference type="EC" id="2.3.2.30" evidence="7"/>
<dbReference type="CDD" id="cd07986">
    <property type="entry name" value="LPLAT_ACT14924-like"/>
    <property type="match status" value="1"/>
</dbReference>
<dbReference type="EMBL" id="QUNG01000019">
    <property type="protein sequence ID" value="REG79429.1"/>
    <property type="molecule type" value="Genomic_DNA"/>
</dbReference>
<protein>
    <recommendedName>
        <fullName evidence="8">L-ornithine N(alpha)-acyltransferase</fullName>
        <ecNumber evidence="7">2.3.2.30</ecNumber>
    </recommendedName>
</protein>
<evidence type="ECO:0000256" key="2">
    <source>
        <dbReference type="ARBA" id="ARBA00022516"/>
    </source>
</evidence>
<dbReference type="InterPro" id="IPR045746">
    <property type="entry name" value="ACT14924-like_Acyltransf_dom"/>
</dbReference>
<keyword evidence="5" id="KW-0012">Acyltransferase</keyword>
<comment type="catalytic activity">
    <reaction evidence="10">
        <text>a (3R)-hydroxyacyl-[ACP] + L-ornithine = a lyso-ornithine lipid + holo-[ACP] + H(+)</text>
        <dbReference type="Rhea" id="RHEA:20633"/>
        <dbReference type="Rhea" id="RHEA-COMP:9685"/>
        <dbReference type="Rhea" id="RHEA-COMP:9945"/>
        <dbReference type="ChEBI" id="CHEBI:15378"/>
        <dbReference type="ChEBI" id="CHEBI:46911"/>
        <dbReference type="ChEBI" id="CHEBI:64479"/>
        <dbReference type="ChEBI" id="CHEBI:78827"/>
        <dbReference type="ChEBI" id="CHEBI:138482"/>
        <dbReference type="EC" id="2.3.2.30"/>
    </reaction>
    <physiologicalReaction direction="left-to-right" evidence="10">
        <dbReference type="Rhea" id="RHEA:20634"/>
    </physiologicalReaction>
</comment>
<dbReference type="InterPro" id="IPR016181">
    <property type="entry name" value="Acyl_CoA_acyltransferase"/>
</dbReference>
<evidence type="ECO:0000313" key="13">
    <source>
        <dbReference type="Proteomes" id="UP000256542"/>
    </source>
</evidence>
<dbReference type="Pfam" id="PF13444">
    <property type="entry name" value="Acetyltransf_5"/>
    <property type="match status" value="1"/>
</dbReference>
<keyword evidence="4" id="KW-0443">Lipid metabolism</keyword>
<dbReference type="PANTHER" id="PTHR37323:SF1">
    <property type="entry name" value="L-ORNITHINE N(ALPHA)-ACYLTRANSFERASE"/>
    <property type="match status" value="1"/>
</dbReference>
<comment type="pathway">
    <text evidence="1">Lipid metabolism.</text>
</comment>
<gene>
    <name evidence="12" type="ORF">DFP81_11921</name>
</gene>
<dbReference type="SUPFAM" id="SSF69593">
    <property type="entry name" value="Glycerol-3-phosphate (1)-acyltransferase"/>
    <property type="match status" value="1"/>
</dbReference>
<keyword evidence="2" id="KW-0444">Lipid biosynthesis</keyword>
<dbReference type="Gene3D" id="3.40.630.30">
    <property type="match status" value="1"/>
</dbReference>
<evidence type="ECO:0000256" key="8">
    <source>
        <dbReference type="ARBA" id="ARBA00039866"/>
    </source>
</evidence>
<proteinExistence type="inferred from homology"/>
<dbReference type="AlphaFoldDB" id="A0A3E0D9T1"/>
<evidence type="ECO:0000256" key="5">
    <source>
        <dbReference type="ARBA" id="ARBA00023315"/>
    </source>
</evidence>
<evidence type="ECO:0000256" key="7">
    <source>
        <dbReference type="ARBA" id="ARBA00039058"/>
    </source>
</evidence>
<evidence type="ECO:0000259" key="11">
    <source>
        <dbReference type="SMART" id="SM00563"/>
    </source>
</evidence>
<dbReference type="InterPro" id="IPR052351">
    <property type="entry name" value="Ornithine_N-alpha-AT"/>
</dbReference>
<comment type="similarity">
    <text evidence="6">Belongs to the acetyltransferase family. OlsB subfamily.</text>
</comment>
<dbReference type="GO" id="GO:0043810">
    <property type="term" value="F:ornithine-acyl [acyl carrier protein] N-acyltransferase activity"/>
    <property type="evidence" value="ECO:0007669"/>
    <property type="project" value="UniProtKB-EC"/>
</dbReference>
<evidence type="ECO:0000256" key="4">
    <source>
        <dbReference type="ARBA" id="ARBA00023098"/>
    </source>
</evidence>
<dbReference type="InterPro" id="IPR002123">
    <property type="entry name" value="Plipid/glycerol_acylTrfase"/>
</dbReference>
<feature type="domain" description="Phospholipid/glycerol acyltransferase" evidence="11">
    <location>
        <begin position="79"/>
        <end position="202"/>
    </location>
</feature>
<dbReference type="SMART" id="SM00563">
    <property type="entry name" value="PlsC"/>
    <property type="match status" value="1"/>
</dbReference>
<comment type="function">
    <text evidence="9">Catalyzes the first step in the biosynthesis of ornithine lipids, which are phosphorus-free membrane lipids. Catalyzes the 3-hydroxyacyl-acyl carrier protein-dependent acylation of ornithine to form lyso-ornithine lipid (LOL).</text>
</comment>